<keyword evidence="2" id="KW-0732">Signal</keyword>
<feature type="signal peptide" evidence="2">
    <location>
        <begin position="1"/>
        <end position="21"/>
    </location>
</feature>
<dbReference type="STRING" id="212818.A0A0D1WNJ1"/>
<feature type="transmembrane region" description="Helical" evidence="1">
    <location>
        <begin position="405"/>
        <end position="424"/>
    </location>
</feature>
<gene>
    <name evidence="3" type="ORF">PV10_07871</name>
</gene>
<keyword evidence="1" id="KW-1133">Transmembrane helix</keyword>
<reference evidence="3 4" key="1">
    <citation type="submission" date="2015-01" db="EMBL/GenBank/DDBJ databases">
        <title>The Genome Sequence of Exophiala mesophila CBS40295.</title>
        <authorList>
            <consortium name="The Broad Institute Genomics Platform"/>
            <person name="Cuomo C."/>
            <person name="de Hoog S."/>
            <person name="Gorbushina A."/>
            <person name="Stielow B."/>
            <person name="Teixiera M."/>
            <person name="Abouelleil A."/>
            <person name="Chapman S.B."/>
            <person name="Priest M."/>
            <person name="Young S.K."/>
            <person name="Wortman J."/>
            <person name="Nusbaum C."/>
            <person name="Birren B."/>
        </authorList>
    </citation>
    <scope>NUCLEOTIDE SEQUENCE [LARGE SCALE GENOMIC DNA]</scope>
    <source>
        <strain evidence="3 4">CBS 40295</strain>
    </source>
</reference>
<keyword evidence="1" id="KW-0812">Transmembrane</keyword>
<dbReference type="OrthoDB" id="536881at2759"/>
<protein>
    <recommendedName>
        <fullName evidence="5">Receptor L-domain domain-containing protein</fullName>
    </recommendedName>
</protein>
<dbReference type="RefSeq" id="XP_016222159.1">
    <property type="nucleotide sequence ID" value="XM_016372827.1"/>
</dbReference>
<dbReference type="AlphaFoldDB" id="A0A0D1WNJ1"/>
<feature type="chain" id="PRO_5002245973" description="Receptor L-domain domain-containing protein" evidence="2">
    <location>
        <begin position="22"/>
        <end position="427"/>
    </location>
</feature>
<evidence type="ECO:0000313" key="4">
    <source>
        <dbReference type="Proteomes" id="UP000054302"/>
    </source>
</evidence>
<dbReference type="OMA" id="PALYWIN"/>
<evidence type="ECO:0000256" key="1">
    <source>
        <dbReference type="SAM" id="Phobius"/>
    </source>
</evidence>
<evidence type="ECO:0000313" key="3">
    <source>
        <dbReference type="EMBL" id="KIV90585.1"/>
    </source>
</evidence>
<dbReference type="Proteomes" id="UP000054302">
    <property type="component" value="Unassembled WGS sequence"/>
</dbReference>
<dbReference type="VEuPathDB" id="FungiDB:PV10_07871"/>
<dbReference type="EMBL" id="KN847524">
    <property type="protein sequence ID" value="KIV90585.1"/>
    <property type="molecule type" value="Genomic_DNA"/>
</dbReference>
<sequence>MLHRLLSIIGTGSALLLAVYAQSSPSVCSNFTIIINSQDTLEAAQACTTVSGDIVIQYGPTLPPEIEFPILEQVDGSLLSLDVGENILAWRLSAPKLERVVNDFYLSRWVNLTTIDMPRFDHAERVRLNHLPNLTTAHFLSTVSRLDWNYEIRNTSLANITNDRLLYSTFVEISDNPNLETFEMLALRNASFNVALRRNRPGVAVRLNDLTEVWHLELQEISSLSVPALKNVIGYFTVNASSLSTLSAPTLETVGTWYDPQITITNNRGLIITNNQLLDSMSFPQLKDVRLDLSIRNNTSLEVLDFPELERVAGNVALEGPFSHITFPELNRVGGELTIGVETSPTICGPFVDLKNNGSIRGDLSCPDFSEPSQLDLDADGMQEYIDDYLEWAAKGQTNTGPSTAIPAAFTEIMVIVICCGLLLRVW</sequence>
<keyword evidence="1" id="KW-0472">Membrane</keyword>
<dbReference type="GeneID" id="27325716"/>
<organism evidence="3 4">
    <name type="scientific">Exophiala mesophila</name>
    <name type="common">Black yeast-like fungus</name>
    <dbReference type="NCBI Taxonomy" id="212818"/>
    <lineage>
        <taxon>Eukaryota</taxon>
        <taxon>Fungi</taxon>
        <taxon>Dikarya</taxon>
        <taxon>Ascomycota</taxon>
        <taxon>Pezizomycotina</taxon>
        <taxon>Eurotiomycetes</taxon>
        <taxon>Chaetothyriomycetidae</taxon>
        <taxon>Chaetothyriales</taxon>
        <taxon>Herpotrichiellaceae</taxon>
        <taxon>Exophiala</taxon>
    </lineage>
</organism>
<dbReference type="SUPFAM" id="SSF52058">
    <property type="entry name" value="L domain-like"/>
    <property type="match status" value="2"/>
</dbReference>
<keyword evidence="4" id="KW-1185">Reference proteome</keyword>
<proteinExistence type="predicted"/>
<evidence type="ECO:0008006" key="5">
    <source>
        <dbReference type="Google" id="ProtNLM"/>
    </source>
</evidence>
<name>A0A0D1WNJ1_EXOME</name>
<evidence type="ECO:0000256" key="2">
    <source>
        <dbReference type="SAM" id="SignalP"/>
    </source>
</evidence>
<dbReference type="HOGENOM" id="CLU_642552_0_0_1"/>
<accession>A0A0D1WNJ1</accession>